<evidence type="ECO:0000256" key="13">
    <source>
        <dbReference type="ARBA" id="ARBA00023012"/>
    </source>
</evidence>
<keyword evidence="13 15" id="KW-0902">Two-component regulatory system</keyword>
<dbReference type="GO" id="GO:0000155">
    <property type="term" value="F:phosphorelay sensor kinase activity"/>
    <property type="evidence" value="ECO:0007669"/>
    <property type="project" value="InterPro"/>
</dbReference>
<feature type="transmembrane region" description="Helical" evidence="15">
    <location>
        <begin position="152"/>
        <end position="173"/>
    </location>
</feature>
<dbReference type="InterPro" id="IPR036097">
    <property type="entry name" value="HisK_dim/P_sf"/>
</dbReference>
<dbReference type="SUPFAM" id="SSF55874">
    <property type="entry name" value="ATPase domain of HSP90 chaperone/DNA topoisomerase II/histidine kinase"/>
    <property type="match status" value="1"/>
</dbReference>
<dbReference type="PRINTS" id="PR00344">
    <property type="entry name" value="BCTRLSENSOR"/>
</dbReference>
<comment type="catalytic activity">
    <reaction evidence="1 15">
        <text>ATP + protein L-histidine = ADP + protein N-phospho-L-histidine.</text>
        <dbReference type="EC" id="2.7.13.3"/>
    </reaction>
</comment>
<proteinExistence type="predicted"/>
<evidence type="ECO:0000256" key="12">
    <source>
        <dbReference type="ARBA" id="ARBA00022989"/>
    </source>
</evidence>
<evidence type="ECO:0000259" key="16">
    <source>
        <dbReference type="PROSITE" id="PS50109"/>
    </source>
</evidence>
<keyword evidence="5 15" id="KW-0997">Cell inner membrane</keyword>
<dbReference type="NCBIfam" id="TIGR01386">
    <property type="entry name" value="cztS_silS_copS"/>
    <property type="match status" value="1"/>
</dbReference>
<comment type="function">
    <text evidence="15">Member of a two-component regulatory system.</text>
</comment>
<dbReference type="Gene3D" id="3.30.565.10">
    <property type="entry name" value="Histidine kinase-like ATPase, C-terminal domain"/>
    <property type="match status" value="1"/>
</dbReference>
<dbReference type="Gene3D" id="1.10.287.130">
    <property type="match status" value="1"/>
</dbReference>
<evidence type="ECO:0000256" key="3">
    <source>
        <dbReference type="ARBA" id="ARBA00004533"/>
    </source>
</evidence>
<feature type="domain" description="HAMP" evidence="17">
    <location>
        <begin position="174"/>
        <end position="227"/>
    </location>
</feature>
<dbReference type="EMBL" id="CR378666">
    <property type="protein sequence ID" value="CAG19398.1"/>
    <property type="molecule type" value="Genomic_DNA"/>
</dbReference>
<dbReference type="InterPro" id="IPR005467">
    <property type="entry name" value="His_kinase_dom"/>
</dbReference>
<keyword evidence="9 15" id="KW-0547">Nucleotide-binding</keyword>
<name>Q6LTH8_PHOPR</name>
<dbReference type="EC" id="2.7.13.3" evidence="15"/>
<feature type="transmembrane region" description="Helical" evidence="15">
    <location>
        <begin position="12"/>
        <end position="35"/>
    </location>
</feature>
<evidence type="ECO:0000313" key="18">
    <source>
        <dbReference type="EMBL" id="CAG19398.1"/>
    </source>
</evidence>
<evidence type="ECO:0000259" key="17">
    <source>
        <dbReference type="PROSITE" id="PS50885"/>
    </source>
</evidence>
<dbReference type="GO" id="GO:0005886">
    <property type="term" value="C:plasma membrane"/>
    <property type="evidence" value="ECO:0007669"/>
    <property type="project" value="UniProtKB-SubCell"/>
</dbReference>
<protein>
    <recommendedName>
        <fullName evidence="15">Sensor protein</fullName>
        <ecNumber evidence="15">2.7.13.3</ecNumber>
    </recommendedName>
</protein>
<evidence type="ECO:0000313" key="19">
    <source>
        <dbReference type="Proteomes" id="UP000000593"/>
    </source>
</evidence>
<dbReference type="eggNOG" id="COG2205">
    <property type="taxonomic scope" value="Bacteria"/>
</dbReference>
<evidence type="ECO:0000256" key="11">
    <source>
        <dbReference type="ARBA" id="ARBA00022840"/>
    </source>
</evidence>
<dbReference type="PANTHER" id="PTHR45436:SF15">
    <property type="entry name" value="SENSOR HISTIDINE KINASE CUSS"/>
    <property type="match status" value="1"/>
</dbReference>
<keyword evidence="10 15" id="KW-0418">Kinase</keyword>
<comment type="subcellular location">
    <subcellularLocation>
        <location evidence="3 15">Cell inner membrane</location>
    </subcellularLocation>
    <subcellularLocation>
        <location evidence="2">Membrane</location>
        <topology evidence="2">Multi-pass membrane protein</topology>
    </subcellularLocation>
</comment>
<accession>Q6LTH8</accession>
<dbReference type="KEGG" id="ppr:PBPRA0987"/>
<dbReference type="Pfam" id="PF00512">
    <property type="entry name" value="HisKA"/>
    <property type="match status" value="1"/>
</dbReference>
<dbReference type="SMART" id="SM00304">
    <property type="entry name" value="HAMP"/>
    <property type="match status" value="1"/>
</dbReference>
<dbReference type="InterPro" id="IPR006290">
    <property type="entry name" value="CztS_silS_copS"/>
</dbReference>
<dbReference type="Pfam" id="PF02518">
    <property type="entry name" value="HATPase_c"/>
    <property type="match status" value="1"/>
</dbReference>
<dbReference type="Pfam" id="PF00672">
    <property type="entry name" value="HAMP"/>
    <property type="match status" value="1"/>
</dbReference>
<keyword evidence="7 15" id="KW-0808">Transferase</keyword>
<reference evidence="19" key="1">
    <citation type="journal article" date="2005" name="Science">
        <title>Life at depth: Photobacterium profundum genome sequence and expression analysis.</title>
        <authorList>
            <person name="Vezzi A."/>
            <person name="Campanaro S."/>
            <person name="D'Angelo M."/>
            <person name="Simonato F."/>
            <person name="Vitulo N."/>
            <person name="Lauro F.M."/>
            <person name="Cestaro A."/>
            <person name="Malacrida G."/>
            <person name="Simionati B."/>
            <person name="Cannata N."/>
            <person name="Romualdi C."/>
            <person name="Bartlett D.H."/>
            <person name="Valle G."/>
        </authorList>
    </citation>
    <scope>NUCLEOTIDE SEQUENCE [LARGE SCALE GENOMIC DNA]</scope>
    <source>
        <strain evidence="19">ATCC BAA-1253 / SS9</strain>
    </source>
</reference>
<dbReference type="SMART" id="SM00388">
    <property type="entry name" value="HisKA"/>
    <property type="match status" value="1"/>
</dbReference>
<dbReference type="HOGENOM" id="CLU_000445_89_6_6"/>
<dbReference type="CDD" id="cd06225">
    <property type="entry name" value="HAMP"/>
    <property type="match status" value="1"/>
</dbReference>
<evidence type="ECO:0000256" key="10">
    <source>
        <dbReference type="ARBA" id="ARBA00022777"/>
    </source>
</evidence>
<keyword evidence="6" id="KW-0597">Phosphoprotein</keyword>
<evidence type="ECO:0000256" key="4">
    <source>
        <dbReference type="ARBA" id="ARBA00022475"/>
    </source>
</evidence>
<dbReference type="InterPro" id="IPR003660">
    <property type="entry name" value="HAMP_dom"/>
</dbReference>
<evidence type="ECO:0000256" key="1">
    <source>
        <dbReference type="ARBA" id="ARBA00000085"/>
    </source>
</evidence>
<dbReference type="PROSITE" id="PS50885">
    <property type="entry name" value="HAMP"/>
    <property type="match status" value="1"/>
</dbReference>
<dbReference type="RefSeq" id="WP_011217732.1">
    <property type="nucleotide sequence ID" value="NC_006370.1"/>
</dbReference>
<dbReference type="PANTHER" id="PTHR45436">
    <property type="entry name" value="SENSOR HISTIDINE KINASE YKOH"/>
    <property type="match status" value="1"/>
</dbReference>
<keyword evidence="19" id="KW-1185">Reference proteome</keyword>
<evidence type="ECO:0000256" key="5">
    <source>
        <dbReference type="ARBA" id="ARBA00022519"/>
    </source>
</evidence>
<keyword evidence="12 15" id="KW-1133">Transmembrane helix</keyword>
<dbReference type="PROSITE" id="PS50109">
    <property type="entry name" value="HIS_KIN"/>
    <property type="match status" value="1"/>
</dbReference>
<dbReference type="GO" id="GO:0005524">
    <property type="term" value="F:ATP binding"/>
    <property type="evidence" value="ECO:0007669"/>
    <property type="project" value="UniProtKB-KW"/>
</dbReference>
<evidence type="ECO:0000256" key="6">
    <source>
        <dbReference type="ARBA" id="ARBA00022553"/>
    </source>
</evidence>
<dbReference type="CDD" id="cd00082">
    <property type="entry name" value="HisKA"/>
    <property type="match status" value="1"/>
</dbReference>
<evidence type="ECO:0000256" key="2">
    <source>
        <dbReference type="ARBA" id="ARBA00004141"/>
    </source>
</evidence>
<evidence type="ECO:0000256" key="15">
    <source>
        <dbReference type="RuleBase" id="RU364088"/>
    </source>
</evidence>
<dbReference type="InterPro" id="IPR003594">
    <property type="entry name" value="HATPase_dom"/>
</dbReference>
<keyword evidence="4 15" id="KW-1003">Cell membrane</keyword>
<dbReference type="STRING" id="298386.PBPRA0987"/>
<dbReference type="InterPro" id="IPR004358">
    <property type="entry name" value="Sig_transdc_His_kin-like_C"/>
</dbReference>
<dbReference type="Gene3D" id="6.10.340.10">
    <property type="match status" value="1"/>
</dbReference>
<evidence type="ECO:0000256" key="8">
    <source>
        <dbReference type="ARBA" id="ARBA00022692"/>
    </source>
</evidence>
<sequence>MRNGKFSMKKQLVLMFVGTTLLIYFSLAVVLQYAIDRHFYAQDYSHLLSKYNAITKSDLQNPQTLLSAIANSPAYLWLVKDGKIIDQNSTITFPSKQLIRANLQGVNSKKAIEWSEKSLRIRAFSFPINNSYLLVIGISINHHYKLLSELRLILFGPMGLALIASAAYSIIIVNKGLRPISTLNQHIRKIAPNRLGIRVPLDDLPIELQILATTHNKMLDRLESGFDRLSEFSSDIAHELRTPLSNISTQNQVILSMPRSKEEYQETIASNLEELNRIIKTINDVLYIAKAENSLIHRNDEWLSVRGEVDRIVDYFSILGDEHDLMIETSGQAELCIDKNMFERALNNLLSNAIRHAQIGSTIKVDIASQANQVSVTVSNLGEPIPSEAILHLFDRFYRADKSRQYTGSVGAGLGLSITQSIVHAYQGEIHVQFEQGYTSFIMVFPTTSA</sequence>
<gene>
    <name evidence="18" type="primary">VV20992</name>
    <name evidence="18" type="ordered locus">PBPRA0987</name>
</gene>
<dbReference type="SMART" id="SM00387">
    <property type="entry name" value="HATPase_c"/>
    <property type="match status" value="1"/>
</dbReference>
<feature type="transmembrane region" description="Helical" evidence="15">
    <location>
        <begin position="121"/>
        <end position="140"/>
    </location>
</feature>
<evidence type="ECO:0000256" key="9">
    <source>
        <dbReference type="ARBA" id="ARBA00022741"/>
    </source>
</evidence>
<keyword evidence="14 15" id="KW-0472">Membrane</keyword>
<dbReference type="InterPro" id="IPR050428">
    <property type="entry name" value="TCS_sensor_his_kinase"/>
</dbReference>
<dbReference type="InterPro" id="IPR036890">
    <property type="entry name" value="HATPase_C_sf"/>
</dbReference>
<dbReference type="Proteomes" id="UP000000593">
    <property type="component" value="Chromosome 1"/>
</dbReference>
<dbReference type="SUPFAM" id="SSF47384">
    <property type="entry name" value="Homodimeric domain of signal transducing histidine kinase"/>
    <property type="match status" value="1"/>
</dbReference>
<feature type="domain" description="Histidine kinase" evidence="16">
    <location>
        <begin position="235"/>
        <end position="449"/>
    </location>
</feature>
<organism evidence="18 19">
    <name type="scientific">Photobacterium profundum (strain SS9)</name>
    <dbReference type="NCBI Taxonomy" id="298386"/>
    <lineage>
        <taxon>Bacteria</taxon>
        <taxon>Pseudomonadati</taxon>
        <taxon>Pseudomonadota</taxon>
        <taxon>Gammaproteobacteria</taxon>
        <taxon>Vibrionales</taxon>
        <taxon>Vibrionaceae</taxon>
        <taxon>Photobacterium</taxon>
    </lineage>
</organism>
<keyword evidence="11 15" id="KW-0067">ATP-binding</keyword>
<dbReference type="InterPro" id="IPR003661">
    <property type="entry name" value="HisK_dim/P_dom"/>
</dbReference>
<evidence type="ECO:0000256" key="7">
    <source>
        <dbReference type="ARBA" id="ARBA00022679"/>
    </source>
</evidence>
<keyword evidence="8 15" id="KW-0812">Transmembrane</keyword>
<evidence type="ECO:0000256" key="14">
    <source>
        <dbReference type="ARBA" id="ARBA00023136"/>
    </source>
</evidence>
<dbReference type="AlphaFoldDB" id="Q6LTH8"/>